<protein>
    <submittedName>
        <fullName evidence="2">CBFD_NFYB_HMF domain-containing protein</fullName>
    </submittedName>
</protein>
<dbReference type="WBParaSite" id="ALUE_0000040901-mRNA-1">
    <property type="protein sequence ID" value="ALUE_0000040901-mRNA-1"/>
    <property type="gene ID" value="ALUE_0000040901"/>
</dbReference>
<dbReference type="Proteomes" id="UP000036681">
    <property type="component" value="Unplaced"/>
</dbReference>
<accession>A0A0M3HFW4</accession>
<proteinExistence type="predicted"/>
<keyword evidence="1" id="KW-1185">Reference proteome</keyword>
<reference evidence="2" key="1">
    <citation type="submission" date="2017-02" db="UniProtKB">
        <authorList>
            <consortium name="WormBaseParasite"/>
        </authorList>
    </citation>
    <scope>IDENTIFICATION</scope>
</reference>
<evidence type="ECO:0000313" key="1">
    <source>
        <dbReference type="Proteomes" id="UP000036681"/>
    </source>
</evidence>
<sequence length="64" mass="7175">MKDQLLRLHQLNKPAALRAAADICETIISPTTTPKSSQTVLMKGEKRTEECFIDDEQLMTAIET</sequence>
<name>A0A0M3HFW4_ASCLU</name>
<evidence type="ECO:0000313" key="2">
    <source>
        <dbReference type="WBParaSite" id="ALUE_0000040901-mRNA-1"/>
    </source>
</evidence>
<dbReference type="AlphaFoldDB" id="A0A0M3HFW4"/>
<organism evidence="1 2">
    <name type="scientific">Ascaris lumbricoides</name>
    <name type="common">Giant roundworm</name>
    <dbReference type="NCBI Taxonomy" id="6252"/>
    <lineage>
        <taxon>Eukaryota</taxon>
        <taxon>Metazoa</taxon>
        <taxon>Ecdysozoa</taxon>
        <taxon>Nematoda</taxon>
        <taxon>Chromadorea</taxon>
        <taxon>Rhabditida</taxon>
        <taxon>Spirurina</taxon>
        <taxon>Ascaridomorpha</taxon>
        <taxon>Ascaridoidea</taxon>
        <taxon>Ascarididae</taxon>
        <taxon>Ascaris</taxon>
    </lineage>
</organism>